<comment type="pathway">
    <text evidence="3 13">Sulfur metabolism; glutathione biosynthesis; glutathione from L-cysteine and L-glutamate: step 1/2.</text>
</comment>
<evidence type="ECO:0000256" key="1">
    <source>
        <dbReference type="ARBA" id="ARBA00001936"/>
    </source>
</evidence>
<keyword evidence="4 13" id="KW-0436">Ligase</keyword>
<dbReference type="NCBIfam" id="TIGR01435">
    <property type="entry name" value="glu_cys_lig_rel"/>
    <property type="match status" value="1"/>
</dbReference>
<dbReference type="InterPro" id="IPR006335">
    <property type="entry name" value="Glut_biosynth"/>
</dbReference>
<protein>
    <recommendedName>
        <fullName evidence="13">Glutathione biosynthesis bifunctional protein GshAB</fullName>
    </recommendedName>
    <alternativeName>
        <fullName evidence="13">Gamma-GCS-GS</fullName>
        <shortName evidence="13">GCS-GS</shortName>
    </alternativeName>
    <domain>
        <recommendedName>
            <fullName evidence="13">Glutamate--cysteine ligase</fullName>
            <ecNumber evidence="13">6.3.2.2</ecNumber>
        </recommendedName>
        <alternativeName>
            <fullName evidence="13">Gamma-ECS</fullName>
            <shortName evidence="13">GCS</shortName>
        </alternativeName>
        <alternativeName>
            <fullName evidence="13">Gamma-glutamylcysteine synthetase</fullName>
        </alternativeName>
    </domain>
    <domain>
        <recommendedName>
            <fullName evidence="13">Glutathione synthetase</fullName>
            <ecNumber evidence="13">6.3.2.3</ecNumber>
        </recommendedName>
        <alternativeName>
            <fullName evidence="13">GSH synthetase</fullName>
            <shortName evidence="13">GS</shortName>
            <shortName evidence="13">GSH-S</shortName>
            <shortName evidence="13">GSHase</shortName>
        </alternativeName>
        <alternativeName>
            <fullName evidence="13">Glutathione synthase</fullName>
        </alternativeName>
    </domain>
</protein>
<dbReference type="HAMAP" id="MF_00782">
    <property type="entry name" value="Glut_biosynth"/>
    <property type="match status" value="1"/>
</dbReference>
<dbReference type="Proteomes" id="UP000180254">
    <property type="component" value="Unassembled WGS sequence"/>
</dbReference>
<evidence type="ECO:0000256" key="8">
    <source>
        <dbReference type="ARBA" id="ARBA00022840"/>
    </source>
</evidence>
<evidence type="ECO:0000256" key="10">
    <source>
        <dbReference type="ARBA" id="ARBA00023211"/>
    </source>
</evidence>
<keyword evidence="6" id="KW-0479">Metal-binding</keyword>
<dbReference type="AlphaFoldDB" id="A0A1S1V669"/>
<evidence type="ECO:0000256" key="7">
    <source>
        <dbReference type="ARBA" id="ARBA00022741"/>
    </source>
</evidence>
<dbReference type="GO" id="GO:0005524">
    <property type="term" value="F:ATP binding"/>
    <property type="evidence" value="ECO:0007669"/>
    <property type="project" value="UniProtKB-UniRule"/>
</dbReference>
<dbReference type="Gene3D" id="3.30.470.20">
    <property type="entry name" value="ATP-grasp fold, B domain"/>
    <property type="match status" value="2"/>
</dbReference>
<dbReference type="GO" id="GO:0005829">
    <property type="term" value="C:cytosol"/>
    <property type="evidence" value="ECO:0007669"/>
    <property type="project" value="TreeGrafter"/>
</dbReference>
<dbReference type="GO" id="GO:0004363">
    <property type="term" value="F:glutathione synthase activity"/>
    <property type="evidence" value="ECO:0007669"/>
    <property type="project" value="UniProtKB-UniRule"/>
</dbReference>
<dbReference type="Pfam" id="PF08443">
    <property type="entry name" value="RimK"/>
    <property type="match status" value="1"/>
</dbReference>
<dbReference type="EC" id="6.3.2.2" evidence="13"/>
<dbReference type="RefSeq" id="WP_211266315.1">
    <property type="nucleotide sequence ID" value="NZ_MKIE01000005.1"/>
</dbReference>
<comment type="caution">
    <text evidence="15">The sequence shown here is derived from an EMBL/GenBank/DDBJ whole genome shotgun (WGS) entry which is preliminary data.</text>
</comment>
<feature type="region of interest" description="Glutamate--cysteine ligase" evidence="13">
    <location>
        <begin position="1"/>
        <end position="356"/>
    </location>
</feature>
<keyword evidence="5 13" id="KW-0317">Glutathione biosynthesis</keyword>
<evidence type="ECO:0000256" key="2">
    <source>
        <dbReference type="ARBA" id="ARBA00001946"/>
    </source>
</evidence>
<dbReference type="UniPathway" id="UPA00142">
    <property type="reaction ID" value="UER00209"/>
</dbReference>
<keyword evidence="8 13" id="KW-0067">ATP-binding</keyword>
<dbReference type="InterPro" id="IPR014746">
    <property type="entry name" value="Gln_synth/guanido_kin_cat_dom"/>
</dbReference>
<dbReference type="InterPro" id="IPR006334">
    <property type="entry name" value="Glut_cys_ligase"/>
</dbReference>
<evidence type="ECO:0000256" key="12">
    <source>
        <dbReference type="ARBA" id="ARBA00048819"/>
    </source>
</evidence>
<evidence type="ECO:0000313" key="15">
    <source>
        <dbReference type="EMBL" id="OHW62098.1"/>
    </source>
</evidence>
<evidence type="ECO:0000256" key="4">
    <source>
        <dbReference type="ARBA" id="ARBA00022598"/>
    </source>
</evidence>
<gene>
    <name evidence="13 15" type="primary">gshAB</name>
    <name evidence="13" type="synonym">gshF</name>
    <name evidence="15" type="ORF">EUAN_15460</name>
</gene>
<dbReference type="STRING" id="39480.EUAN_15460"/>
<keyword evidence="9" id="KW-0460">Magnesium</keyword>
<dbReference type="PANTHER" id="PTHR38761">
    <property type="entry name" value="GLUTAMATE--CYSTEINE LIGASE"/>
    <property type="match status" value="1"/>
</dbReference>
<evidence type="ECO:0000256" key="6">
    <source>
        <dbReference type="ARBA" id="ARBA00022723"/>
    </source>
</evidence>
<keyword evidence="10" id="KW-0464">Manganese</keyword>
<evidence type="ECO:0000256" key="9">
    <source>
        <dbReference type="ARBA" id="ARBA00022842"/>
    </source>
</evidence>
<evidence type="ECO:0000313" key="16">
    <source>
        <dbReference type="Proteomes" id="UP000180254"/>
    </source>
</evidence>
<dbReference type="PROSITE" id="PS50975">
    <property type="entry name" value="ATP_GRASP"/>
    <property type="match status" value="1"/>
</dbReference>
<dbReference type="SUPFAM" id="SSF55931">
    <property type="entry name" value="Glutamine synthetase/guanido kinase"/>
    <property type="match status" value="1"/>
</dbReference>
<dbReference type="InterPro" id="IPR011761">
    <property type="entry name" value="ATP-grasp"/>
</dbReference>
<dbReference type="InterPro" id="IPR013651">
    <property type="entry name" value="ATP-grasp_RimK-type"/>
</dbReference>
<dbReference type="SUPFAM" id="SSF56059">
    <property type="entry name" value="Glutathione synthetase ATP-binding domain-like"/>
    <property type="match status" value="1"/>
</dbReference>
<keyword evidence="11 13" id="KW-0511">Multifunctional enzyme</keyword>
<evidence type="ECO:0000259" key="14">
    <source>
        <dbReference type="PROSITE" id="PS50975"/>
    </source>
</evidence>
<dbReference type="GO" id="GO:0046872">
    <property type="term" value="F:metal ion binding"/>
    <property type="evidence" value="ECO:0007669"/>
    <property type="project" value="UniProtKB-KW"/>
</dbReference>
<dbReference type="InterPro" id="IPR007370">
    <property type="entry name" value="Glu_cys_ligase"/>
</dbReference>
<comment type="cofactor">
    <cofactor evidence="1">
        <name>Mn(2+)</name>
        <dbReference type="ChEBI" id="CHEBI:29035"/>
    </cofactor>
</comment>
<keyword evidence="16" id="KW-1185">Reference proteome</keyword>
<accession>A0A1S1V669</accession>
<reference evidence="15 16" key="1">
    <citation type="submission" date="2016-09" db="EMBL/GenBank/DDBJ databases">
        <title>Genome sequence of Eubacterium angustum.</title>
        <authorList>
            <person name="Poehlein A."/>
            <person name="Daniel R."/>
        </authorList>
    </citation>
    <scope>NUCLEOTIDE SEQUENCE [LARGE SCALE GENOMIC DNA]</scope>
    <source>
        <strain evidence="15 16">DSM 1989</strain>
    </source>
</reference>
<name>A0A1S1V669_9FIRM</name>
<evidence type="ECO:0000256" key="13">
    <source>
        <dbReference type="HAMAP-Rule" id="MF_00782"/>
    </source>
</evidence>
<comment type="cofactor">
    <cofactor evidence="2">
        <name>Mg(2+)</name>
        <dbReference type="ChEBI" id="CHEBI:18420"/>
    </cofactor>
</comment>
<evidence type="ECO:0000256" key="3">
    <source>
        <dbReference type="ARBA" id="ARBA00005006"/>
    </source>
</evidence>
<dbReference type="Gene3D" id="3.30.590.20">
    <property type="match status" value="1"/>
</dbReference>
<comment type="catalytic activity">
    <reaction evidence="13">
        <text>gamma-L-glutamyl-L-cysteine + glycine + ATP = glutathione + ADP + phosphate + H(+)</text>
        <dbReference type="Rhea" id="RHEA:13557"/>
        <dbReference type="ChEBI" id="CHEBI:15378"/>
        <dbReference type="ChEBI" id="CHEBI:30616"/>
        <dbReference type="ChEBI" id="CHEBI:43474"/>
        <dbReference type="ChEBI" id="CHEBI:57305"/>
        <dbReference type="ChEBI" id="CHEBI:57925"/>
        <dbReference type="ChEBI" id="CHEBI:58173"/>
        <dbReference type="ChEBI" id="CHEBI:456216"/>
        <dbReference type="EC" id="6.3.2.3"/>
    </reaction>
</comment>
<organism evidence="15 16">
    <name type="scientific">Andreesenia angusta</name>
    <dbReference type="NCBI Taxonomy" id="39480"/>
    <lineage>
        <taxon>Bacteria</taxon>
        <taxon>Bacillati</taxon>
        <taxon>Bacillota</taxon>
        <taxon>Tissierellia</taxon>
        <taxon>Tissierellales</taxon>
        <taxon>Gottschalkiaceae</taxon>
        <taxon>Andreesenia</taxon>
    </lineage>
</organism>
<sequence>MKKLDMKIINSILESNLQRYLYIGNYGIEKENLRVNSKGELSQRPHPECFGHKVDNPYIKTDFSESQVEVVTPALDTIEEAYDFLRNLNNIVNTNIGEEYLWPQSSPCVLPEEEKIPLADFGTGERGQKETAYREFLSQKYGKKIQMISGIHYNFSFKESFVKALCDSCESQDSFREFRNNLYLKLNRKLLKYRWLLIYLTGASPFIHKTYDSKYFSKMTDIEDRYMYANSMSLRNGFCGYRNEKDYIVSYDSVEGYIESIEKLIAEGELTDAREFYTTVRPKGKNNKKLLDSLKESGIKYLEIRSIDLNPLDRNGISLDSFYMTHLLVLYCLLTEDESFGEADQVMAYRNHESVVNYGLNQEIYIHDVDGNKTTIEEAGGEILEAMEEIVEIFGLSSNPNFSGALKTARNRIENRRETIGYKVYEGIKRDGFVDFHMKLAAEYRELSRREEYKLFGYQDLELSTQILLRDSIKRGLDFEVLDLEDNFIKLSNYEKMEYVKQATKTSKDSYITIMMMENKVVTKKILERNGIRVPKGDHYRDREQAILDYEKFKDSSIVIKPKMTNFGIGITIFKESFSVESYIEAIDIAFEHGDTVLVEEFISGKEYRFIVVGDRVCGILNRVPANVTGDGTSSIRGLVEEKNKDFLRGKGYKTPLEKISLGKAEEMFLSSQGKDFEYVPSEGEVVYLRENSNISTGGDSVDYTDEIMDEYKHIAIEAAKTVEARFCGVDIMIDDITEKPNEENHAIIELNFNPAIHIHCYPYVGENRNLGEAVLRELELI</sequence>
<dbReference type="NCBIfam" id="NF002688">
    <property type="entry name" value="PRK02471.1"/>
    <property type="match status" value="1"/>
</dbReference>
<dbReference type="Pfam" id="PF18419">
    <property type="entry name" value="ATP-grasp_6"/>
    <property type="match status" value="1"/>
</dbReference>
<dbReference type="Pfam" id="PF04262">
    <property type="entry name" value="Glu_cys_ligase"/>
    <property type="match status" value="1"/>
</dbReference>
<comment type="function">
    <text evidence="13">Synthesizes glutathione from L-glutamate and L-cysteine via gamma-L-glutamyl-L-cysteine.</text>
</comment>
<comment type="subunit">
    <text evidence="13">Monomer.</text>
</comment>
<dbReference type="GO" id="GO:0004357">
    <property type="term" value="F:glutamate-cysteine ligase activity"/>
    <property type="evidence" value="ECO:0007669"/>
    <property type="project" value="UniProtKB-UniRule"/>
</dbReference>
<dbReference type="Gene3D" id="3.30.1490.20">
    <property type="entry name" value="ATP-grasp fold, A domain"/>
    <property type="match status" value="1"/>
</dbReference>
<dbReference type="PANTHER" id="PTHR38761:SF1">
    <property type="entry name" value="GLUTAMATE--CYSTEINE LIGASE"/>
    <property type="match status" value="1"/>
</dbReference>
<dbReference type="EMBL" id="MKIE01000005">
    <property type="protein sequence ID" value="OHW62098.1"/>
    <property type="molecule type" value="Genomic_DNA"/>
</dbReference>
<dbReference type="InterPro" id="IPR040657">
    <property type="entry name" value="GshAB_ATP-grasp"/>
</dbReference>
<dbReference type="EC" id="6.3.2.3" evidence="13"/>
<proteinExistence type="inferred from homology"/>
<feature type="domain" description="ATP-grasp" evidence="14">
    <location>
        <begin position="524"/>
        <end position="780"/>
    </location>
</feature>
<dbReference type="InterPro" id="IPR013815">
    <property type="entry name" value="ATP_grasp_subdomain_1"/>
</dbReference>
<comment type="similarity">
    <text evidence="13">In the N-terminal section; belongs to the glutamate--cysteine ligase type 1 family. Type 2 subfamily.</text>
</comment>
<keyword evidence="7 13" id="KW-0547">Nucleotide-binding</keyword>
<evidence type="ECO:0000256" key="5">
    <source>
        <dbReference type="ARBA" id="ARBA00022684"/>
    </source>
</evidence>
<comment type="pathway">
    <text evidence="13">Sulfur metabolism; glutathione biosynthesis; glutathione from L-cysteine and L-glutamate: step 2/2.</text>
</comment>
<comment type="catalytic activity">
    <reaction evidence="12 13">
        <text>L-cysteine + L-glutamate + ATP = gamma-L-glutamyl-L-cysteine + ADP + phosphate + H(+)</text>
        <dbReference type="Rhea" id="RHEA:13285"/>
        <dbReference type="ChEBI" id="CHEBI:15378"/>
        <dbReference type="ChEBI" id="CHEBI:29985"/>
        <dbReference type="ChEBI" id="CHEBI:30616"/>
        <dbReference type="ChEBI" id="CHEBI:35235"/>
        <dbReference type="ChEBI" id="CHEBI:43474"/>
        <dbReference type="ChEBI" id="CHEBI:58173"/>
        <dbReference type="ChEBI" id="CHEBI:456216"/>
        <dbReference type="EC" id="6.3.2.2"/>
    </reaction>
</comment>
<evidence type="ECO:0000256" key="11">
    <source>
        <dbReference type="ARBA" id="ARBA00023268"/>
    </source>
</evidence>